<evidence type="ECO:0000313" key="1">
    <source>
        <dbReference type="EMBL" id="KKK58928.1"/>
    </source>
</evidence>
<proteinExistence type="predicted"/>
<dbReference type="AlphaFoldDB" id="A0A0F8WQM2"/>
<organism evidence="1">
    <name type="scientific">marine sediment metagenome</name>
    <dbReference type="NCBI Taxonomy" id="412755"/>
    <lineage>
        <taxon>unclassified sequences</taxon>
        <taxon>metagenomes</taxon>
        <taxon>ecological metagenomes</taxon>
    </lineage>
</organism>
<accession>A0A0F8WQM2</accession>
<reference evidence="1" key="1">
    <citation type="journal article" date="2015" name="Nature">
        <title>Complex archaea that bridge the gap between prokaryotes and eukaryotes.</title>
        <authorList>
            <person name="Spang A."/>
            <person name="Saw J.H."/>
            <person name="Jorgensen S.L."/>
            <person name="Zaremba-Niedzwiedzka K."/>
            <person name="Martijn J."/>
            <person name="Lind A.E."/>
            <person name="van Eijk R."/>
            <person name="Schleper C."/>
            <person name="Guy L."/>
            <person name="Ettema T.J."/>
        </authorList>
    </citation>
    <scope>NUCLEOTIDE SEQUENCE</scope>
</reference>
<comment type="caution">
    <text evidence="1">The sequence shown here is derived from an EMBL/GenBank/DDBJ whole genome shotgun (WGS) entry which is preliminary data.</text>
</comment>
<sequence>MLSISHLELDEWGSYAGYVSNRACKGCKKRIWVLVIFSEPYWPESFCGCKKKRFRWQKE</sequence>
<name>A0A0F8WQM2_9ZZZZ</name>
<protein>
    <submittedName>
        <fullName evidence="1">Uncharacterized protein</fullName>
    </submittedName>
</protein>
<gene>
    <name evidence="1" type="ORF">LCGC14_3039480</name>
</gene>
<dbReference type="EMBL" id="LAZR01063734">
    <property type="protein sequence ID" value="KKK58928.1"/>
    <property type="molecule type" value="Genomic_DNA"/>
</dbReference>